<evidence type="ECO:0000256" key="1">
    <source>
        <dbReference type="ARBA" id="ARBA00022737"/>
    </source>
</evidence>
<accession>A0A9W8X0G1</accession>
<dbReference type="PANTHER" id="PTHR24189:SF50">
    <property type="entry name" value="ANKYRIN REPEAT AND SOCS BOX PROTEIN 2"/>
    <property type="match status" value="1"/>
</dbReference>
<evidence type="ECO:0000259" key="4">
    <source>
        <dbReference type="Pfam" id="PF14420"/>
    </source>
</evidence>
<evidence type="ECO:0000256" key="3">
    <source>
        <dbReference type="SAM" id="MobiDB-lite"/>
    </source>
</evidence>
<dbReference type="Proteomes" id="UP001140562">
    <property type="component" value="Unassembled WGS sequence"/>
</dbReference>
<dbReference type="EMBL" id="JAPEUV010000035">
    <property type="protein sequence ID" value="KAJ4337874.1"/>
    <property type="molecule type" value="Genomic_DNA"/>
</dbReference>
<dbReference type="OrthoDB" id="194358at2759"/>
<feature type="domain" description="Clr5" evidence="4">
    <location>
        <begin position="1"/>
        <end position="46"/>
    </location>
</feature>
<reference evidence="5" key="1">
    <citation type="submission" date="2022-10" db="EMBL/GenBank/DDBJ databases">
        <title>Tapping the CABI collections for fungal endophytes: first genome assemblies for Collariella, Neodidymelliopsis, Ascochyta clinopodiicola, Didymella pomorum, Didymosphaeria variabile, Neocosmospora piperis and Neocucurbitaria cava.</title>
        <authorList>
            <person name="Hill R."/>
        </authorList>
    </citation>
    <scope>NUCLEOTIDE SEQUENCE</scope>
    <source>
        <strain evidence="5">IMI 360193</strain>
    </source>
</reference>
<evidence type="ECO:0000313" key="6">
    <source>
        <dbReference type="Proteomes" id="UP001140562"/>
    </source>
</evidence>
<organism evidence="5 6">
    <name type="scientific">Didymella glomerata</name>
    <dbReference type="NCBI Taxonomy" id="749621"/>
    <lineage>
        <taxon>Eukaryota</taxon>
        <taxon>Fungi</taxon>
        <taxon>Dikarya</taxon>
        <taxon>Ascomycota</taxon>
        <taxon>Pezizomycotina</taxon>
        <taxon>Dothideomycetes</taxon>
        <taxon>Pleosporomycetidae</taxon>
        <taxon>Pleosporales</taxon>
        <taxon>Pleosporineae</taxon>
        <taxon>Didymellaceae</taxon>
        <taxon>Didymella</taxon>
    </lineage>
</organism>
<feature type="region of interest" description="Disordered" evidence="3">
    <location>
        <begin position="48"/>
        <end position="84"/>
    </location>
</feature>
<keyword evidence="2" id="KW-0040">ANK repeat</keyword>
<sequence length="507" mass="56951">MTKDWNAVQDEIKELSFNQKKPLEEVKELMERKTRAYRMKLKEWGLMRHKVRKTRPGRTRGTSSAQDDEQTRTPSAPSEPMAIDSDSLEHRTKTGGWQIVNNVELTNAEPTFMGMLSQTPNLQPSVEIPEWMQDPPTASDSLQDMLACILDNNSVKLEKILLEHVSEVNDPIGMPFELPSGRFANHPALSRMVIMQHPQQTLLDIAAGMPNGPVVWVLLTYGAKGSTHPLGTDLALHNAIKNGRHYTVQALLIPGRSDVNGLPDKRWRPLLQAVFWTGPEVVSILLKRGARVDDAVDPNALDGLGVTPLRKCIEQAASTDVLMMTQKLLDGGADPEYEDVDGVQPYAVAALTLQDPLRLEVLQLMLNKMQGHHTKIQEGRTYKWEPGLFPIPDKPTYNQVLACTKADDDFRLSMQEMVPIDVQPAFRRAYVAVITGRLLDNISQAAVANKISEKDRWDIMLTLSIRKGANLPDYQFDQALHDKAKLVHNDTDRRRKSREWFVPTGAS</sequence>
<dbReference type="PANTHER" id="PTHR24189">
    <property type="entry name" value="MYOTROPHIN"/>
    <property type="match status" value="1"/>
</dbReference>
<protein>
    <recommendedName>
        <fullName evidence="4">Clr5 domain-containing protein</fullName>
    </recommendedName>
</protein>
<proteinExistence type="predicted"/>
<dbReference type="InterPro" id="IPR036770">
    <property type="entry name" value="Ankyrin_rpt-contain_sf"/>
</dbReference>
<dbReference type="InterPro" id="IPR050745">
    <property type="entry name" value="Multifunctional_regulatory"/>
</dbReference>
<feature type="compositionally biased region" description="Basic residues" evidence="3">
    <location>
        <begin position="48"/>
        <end position="58"/>
    </location>
</feature>
<keyword evidence="1" id="KW-0677">Repeat</keyword>
<comment type="caution">
    <text evidence="5">The sequence shown here is derived from an EMBL/GenBank/DDBJ whole genome shotgun (WGS) entry which is preliminary data.</text>
</comment>
<evidence type="ECO:0000313" key="5">
    <source>
        <dbReference type="EMBL" id="KAJ4337874.1"/>
    </source>
</evidence>
<dbReference type="SUPFAM" id="SSF48403">
    <property type="entry name" value="Ankyrin repeat"/>
    <property type="match status" value="1"/>
</dbReference>
<evidence type="ECO:0000256" key="2">
    <source>
        <dbReference type="ARBA" id="ARBA00023043"/>
    </source>
</evidence>
<dbReference type="AlphaFoldDB" id="A0A9W8X0G1"/>
<keyword evidence="6" id="KW-1185">Reference proteome</keyword>
<dbReference type="Pfam" id="PF14420">
    <property type="entry name" value="Clr5"/>
    <property type="match status" value="1"/>
</dbReference>
<name>A0A9W8X0G1_9PLEO</name>
<dbReference type="InterPro" id="IPR025676">
    <property type="entry name" value="Clr5_dom"/>
</dbReference>
<dbReference type="Gene3D" id="1.25.40.20">
    <property type="entry name" value="Ankyrin repeat-containing domain"/>
    <property type="match status" value="1"/>
</dbReference>
<gene>
    <name evidence="5" type="ORF">N0V87_004430</name>
</gene>